<comment type="caution">
    <text evidence="10">The sequence shown here is derived from an EMBL/GenBank/DDBJ whole genome shotgun (WGS) entry which is preliminary data.</text>
</comment>
<dbReference type="OrthoDB" id="12976at2"/>
<dbReference type="InterPro" id="IPR012336">
    <property type="entry name" value="Thioredoxin-like_fold"/>
</dbReference>
<comment type="similarity">
    <text evidence="2 7">Belongs to the thioredoxin family. DsbC subfamily.</text>
</comment>
<dbReference type="Gene3D" id="3.40.30.10">
    <property type="entry name" value="Glutaredoxin"/>
    <property type="match status" value="1"/>
</dbReference>
<reference evidence="10 11" key="1">
    <citation type="submission" date="2019-02" db="EMBL/GenBank/DDBJ databases">
        <title>Aquabacterium sp. strain KMB7.</title>
        <authorList>
            <person name="Chen W.-M."/>
        </authorList>
    </citation>
    <scope>NUCLEOTIDE SEQUENCE [LARGE SCALE GENOMIC DNA]</scope>
    <source>
        <strain evidence="10 11">KMB7</strain>
    </source>
</reference>
<organism evidence="10 11">
    <name type="scientific">Aquabacterium lacunae</name>
    <dbReference type="NCBI Taxonomy" id="2528630"/>
    <lineage>
        <taxon>Bacteria</taxon>
        <taxon>Pseudomonadati</taxon>
        <taxon>Pseudomonadota</taxon>
        <taxon>Betaproteobacteria</taxon>
        <taxon>Burkholderiales</taxon>
        <taxon>Aquabacterium</taxon>
    </lineage>
</organism>
<dbReference type="Gene3D" id="3.10.450.70">
    <property type="entry name" value="Disulphide bond isomerase, DsbC/G, N-terminal"/>
    <property type="match status" value="1"/>
</dbReference>
<dbReference type="GO" id="GO:0042597">
    <property type="term" value="C:periplasmic space"/>
    <property type="evidence" value="ECO:0007669"/>
    <property type="project" value="UniProtKB-SubCell"/>
</dbReference>
<dbReference type="PANTHER" id="PTHR35272">
    <property type="entry name" value="THIOL:DISULFIDE INTERCHANGE PROTEIN DSBC-RELATED"/>
    <property type="match status" value="1"/>
</dbReference>
<evidence type="ECO:0000256" key="5">
    <source>
        <dbReference type="ARBA" id="ARBA00023157"/>
    </source>
</evidence>
<keyword evidence="5" id="KW-1015">Disulfide bond</keyword>
<dbReference type="EMBL" id="SIXI01000002">
    <property type="protein sequence ID" value="TBO32522.1"/>
    <property type="molecule type" value="Genomic_DNA"/>
</dbReference>
<proteinExistence type="inferred from homology"/>
<keyword evidence="11" id="KW-1185">Reference proteome</keyword>
<dbReference type="Pfam" id="PF13098">
    <property type="entry name" value="Thioredoxin_2"/>
    <property type="match status" value="1"/>
</dbReference>
<keyword evidence="6 7" id="KW-0676">Redox-active center</keyword>
<dbReference type="AlphaFoldDB" id="A0A4Q9H064"/>
<evidence type="ECO:0000259" key="9">
    <source>
        <dbReference type="Pfam" id="PF13098"/>
    </source>
</evidence>
<dbReference type="Pfam" id="PF10411">
    <property type="entry name" value="DsbC_N"/>
    <property type="match status" value="1"/>
</dbReference>
<keyword evidence="4 7" id="KW-0574">Periplasm</keyword>
<comment type="subcellular location">
    <subcellularLocation>
        <location evidence="1 7">Periplasm</location>
    </subcellularLocation>
</comment>
<dbReference type="SUPFAM" id="SSF54423">
    <property type="entry name" value="DsbC/DsbG N-terminal domain-like"/>
    <property type="match status" value="1"/>
</dbReference>
<evidence type="ECO:0000256" key="1">
    <source>
        <dbReference type="ARBA" id="ARBA00004418"/>
    </source>
</evidence>
<feature type="domain" description="Disulphide bond isomerase DsbC/G N-terminal" evidence="8">
    <location>
        <begin position="61"/>
        <end position="129"/>
    </location>
</feature>
<feature type="domain" description="Thioredoxin-like fold" evidence="9">
    <location>
        <begin position="153"/>
        <end position="274"/>
    </location>
</feature>
<comment type="function">
    <text evidence="7">Required for disulfide bond formation in some periplasmic proteins. Acts by transferring its disulfide bond to other proteins and is reduced in the process.</text>
</comment>
<dbReference type="PANTHER" id="PTHR35272:SF3">
    <property type="entry name" value="THIOL:DISULFIDE INTERCHANGE PROTEIN DSBC"/>
    <property type="match status" value="1"/>
</dbReference>
<evidence type="ECO:0000259" key="8">
    <source>
        <dbReference type="Pfam" id="PF10411"/>
    </source>
</evidence>
<evidence type="ECO:0000256" key="7">
    <source>
        <dbReference type="RuleBase" id="RU364038"/>
    </source>
</evidence>
<sequence>MSAWPCWTVPPPSSAGWWAVRSMHERFNVMFDVKVGRWAATCMVVLAAVTGVAPAQAQALSAAQETALRKALVGRLVNDGAAIKGIRPSPVKGLYEIELPGAVLYTDAKGDYLIEGQITDLDNHRNLTQERLDEINRVDFASLPLKDAVVWKNGTGQRKLVIFSDPHCGYCKKLEAELQTIKDLTVYTFIIPILSEDSKTLGERIWCARDRTQAYRDWMLSNTQPPRLLGMCASPLQRNLQMSQKFGITGTPAMIFEDGSRLASAAAASEVEKRLRKAAGR</sequence>
<protein>
    <recommendedName>
        <fullName evidence="7">Thiol:disulfide interchange protein</fullName>
    </recommendedName>
</protein>
<gene>
    <name evidence="10" type="ORF">EYS42_04850</name>
</gene>
<evidence type="ECO:0000313" key="10">
    <source>
        <dbReference type="EMBL" id="TBO32522.1"/>
    </source>
</evidence>
<dbReference type="InterPro" id="IPR033954">
    <property type="entry name" value="DiS-bond_Isoase_DsbC/G"/>
</dbReference>
<evidence type="ECO:0000256" key="3">
    <source>
        <dbReference type="ARBA" id="ARBA00022729"/>
    </source>
</evidence>
<dbReference type="InterPro" id="IPR018950">
    <property type="entry name" value="DiS-bond_isomerase_DsbC/G_N"/>
</dbReference>
<evidence type="ECO:0000256" key="2">
    <source>
        <dbReference type="ARBA" id="ARBA00009813"/>
    </source>
</evidence>
<name>A0A4Q9H064_9BURK</name>
<dbReference type="InterPro" id="IPR051470">
    <property type="entry name" value="Thiol:disulfide_interchange"/>
</dbReference>
<accession>A0A4Q9H064</accession>
<dbReference type="InterPro" id="IPR009094">
    <property type="entry name" value="DiS-bond_isomerase_DsbC/G_N_sf"/>
</dbReference>
<dbReference type="CDD" id="cd03020">
    <property type="entry name" value="DsbA_DsbC_DsbG"/>
    <property type="match status" value="1"/>
</dbReference>
<dbReference type="InterPro" id="IPR036249">
    <property type="entry name" value="Thioredoxin-like_sf"/>
</dbReference>
<evidence type="ECO:0000256" key="6">
    <source>
        <dbReference type="ARBA" id="ARBA00023284"/>
    </source>
</evidence>
<dbReference type="Proteomes" id="UP000292120">
    <property type="component" value="Unassembled WGS sequence"/>
</dbReference>
<keyword evidence="3 7" id="KW-0732">Signal</keyword>
<dbReference type="SUPFAM" id="SSF52833">
    <property type="entry name" value="Thioredoxin-like"/>
    <property type="match status" value="1"/>
</dbReference>
<evidence type="ECO:0000313" key="11">
    <source>
        <dbReference type="Proteomes" id="UP000292120"/>
    </source>
</evidence>
<evidence type="ECO:0000256" key="4">
    <source>
        <dbReference type="ARBA" id="ARBA00022764"/>
    </source>
</evidence>